<evidence type="ECO:0000259" key="2">
    <source>
        <dbReference type="Pfam" id="PF00582"/>
    </source>
</evidence>
<evidence type="ECO:0000313" key="3">
    <source>
        <dbReference type="EMBL" id="RQG99602.1"/>
    </source>
</evidence>
<dbReference type="SUPFAM" id="SSF52402">
    <property type="entry name" value="Adenine nucleotide alpha hydrolases-like"/>
    <property type="match status" value="1"/>
</dbReference>
<dbReference type="Proteomes" id="UP000281431">
    <property type="component" value="Unassembled WGS sequence"/>
</dbReference>
<evidence type="ECO:0000313" key="4">
    <source>
        <dbReference type="Proteomes" id="UP000281431"/>
    </source>
</evidence>
<dbReference type="OrthoDB" id="105697at2157"/>
<organism evidence="3 4">
    <name type="scientific">Natrarchaeobius chitinivorans</name>
    <dbReference type="NCBI Taxonomy" id="1679083"/>
    <lineage>
        <taxon>Archaea</taxon>
        <taxon>Methanobacteriati</taxon>
        <taxon>Methanobacteriota</taxon>
        <taxon>Stenosarchaea group</taxon>
        <taxon>Halobacteria</taxon>
        <taxon>Halobacteriales</taxon>
        <taxon>Natrialbaceae</taxon>
        <taxon>Natrarchaeobius</taxon>
    </lineage>
</organism>
<dbReference type="Pfam" id="PF00582">
    <property type="entry name" value="Usp"/>
    <property type="match status" value="1"/>
</dbReference>
<accession>A0A3N6NK81</accession>
<dbReference type="Gene3D" id="3.40.50.620">
    <property type="entry name" value="HUPs"/>
    <property type="match status" value="1"/>
</dbReference>
<name>A0A3N6NK81_NATCH</name>
<dbReference type="CDD" id="cd00293">
    <property type="entry name" value="USP-like"/>
    <property type="match status" value="1"/>
</dbReference>
<dbReference type="InterPro" id="IPR014729">
    <property type="entry name" value="Rossmann-like_a/b/a_fold"/>
</dbReference>
<reference evidence="3 4" key="1">
    <citation type="submission" date="2018-10" db="EMBL/GenBank/DDBJ databases">
        <title>Natrarchaeobius chitinivorans gen. nov., sp. nov., and Natrarchaeobius haloalkaliphilus sp. nov., alkaliphilic, chitin-utilizing haloarchaea from hypersaline alkaline lakes.</title>
        <authorList>
            <person name="Sorokin D.Y."/>
            <person name="Elcheninov A.G."/>
            <person name="Kostrikina N.A."/>
            <person name="Bale N.J."/>
            <person name="Sinninghe Damste J.S."/>
            <person name="Khijniak T.V."/>
            <person name="Kublanov I.V."/>
            <person name="Toshchakov S.V."/>
        </authorList>
    </citation>
    <scope>NUCLEOTIDE SEQUENCE [LARGE SCALE GENOMIC DNA]</scope>
    <source>
        <strain evidence="3 4">AArcht7</strain>
    </source>
</reference>
<protein>
    <submittedName>
        <fullName evidence="3">Universal stress protein</fullName>
    </submittedName>
</protein>
<dbReference type="PRINTS" id="PR01438">
    <property type="entry name" value="UNVRSLSTRESS"/>
</dbReference>
<dbReference type="PANTHER" id="PTHR46268">
    <property type="entry name" value="STRESS RESPONSE PROTEIN NHAX"/>
    <property type="match status" value="1"/>
</dbReference>
<gene>
    <name evidence="3" type="ORF">EA472_13105</name>
</gene>
<dbReference type="PANTHER" id="PTHR46268:SF24">
    <property type="entry name" value="UNIVERSAL STRESS PROTEIN"/>
    <property type="match status" value="1"/>
</dbReference>
<proteinExistence type="inferred from homology"/>
<keyword evidence="4" id="KW-1185">Reference proteome</keyword>
<dbReference type="EMBL" id="REFZ01000008">
    <property type="protein sequence ID" value="RQG99602.1"/>
    <property type="molecule type" value="Genomic_DNA"/>
</dbReference>
<evidence type="ECO:0000256" key="1">
    <source>
        <dbReference type="ARBA" id="ARBA00008791"/>
    </source>
</evidence>
<dbReference type="AlphaFoldDB" id="A0A3N6NK81"/>
<dbReference type="InterPro" id="IPR006015">
    <property type="entry name" value="Universal_stress_UspA"/>
</dbReference>
<feature type="domain" description="UspA" evidence="2">
    <location>
        <begin position="1"/>
        <end position="141"/>
    </location>
</feature>
<comment type="similarity">
    <text evidence="1">Belongs to the universal stress protein A family.</text>
</comment>
<sequence>MSKTILVPVDGSGPSRAAANYASEQFSGANITLLYVMDPMIEYSRRRAFPGYRAEDEYKNEREKGEWVLESILEELPGDVKAETELAPGEPARTILQYADEHEVDAIVIGSHGREGAARVLLGSVAETVVRRAAVPVTVVRSEEPPNG</sequence>
<dbReference type="InterPro" id="IPR006016">
    <property type="entry name" value="UspA"/>
</dbReference>
<comment type="caution">
    <text evidence="3">The sequence shown here is derived from an EMBL/GenBank/DDBJ whole genome shotgun (WGS) entry which is preliminary data.</text>
</comment>